<dbReference type="EMBL" id="SWKV01000038">
    <property type="protein sequence ID" value="KAF3038177.1"/>
    <property type="molecule type" value="Genomic_DNA"/>
</dbReference>
<organism evidence="1 2">
    <name type="scientific">Didymella heteroderae</name>
    <dbReference type="NCBI Taxonomy" id="1769908"/>
    <lineage>
        <taxon>Eukaryota</taxon>
        <taxon>Fungi</taxon>
        <taxon>Dikarya</taxon>
        <taxon>Ascomycota</taxon>
        <taxon>Pezizomycotina</taxon>
        <taxon>Dothideomycetes</taxon>
        <taxon>Pleosporomycetidae</taxon>
        <taxon>Pleosporales</taxon>
        <taxon>Pleosporineae</taxon>
        <taxon>Didymellaceae</taxon>
        <taxon>Didymella</taxon>
    </lineage>
</organism>
<protein>
    <submittedName>
        <fullName evidence="1">Uncharacterized protein</fullName>
    </submittedName>
</protein>
<evidence type="ECO:0000313" key="2">
    <source>
        <dbReference type="Proteomes" id="UP000758155"/>
    </source>
</evidence>
<gene>
    <name evidence="1" type="ORF">E8E12_008260</name>
</gene>
<dbReference type="Proteomes" id="UP000758155">
    <property type="component" value="Unassembled WGS sequence"/>
</dbReference>
<dbReference type="AlphaFoldDB" id="A0A9P4WPU7"/>
<keyword evidence="2" id="KW-1185">Reference proteome</keyword>
<accession>A0A9P4WPU7</accession>
<evidence type="ECO:0000313" key="1">
    <source>
        <dbReference type="EMBL" id="KAF3038177.1"/>
    </source>
</evidence>
<sequence>MGEFPNTIQLYDQIADPNINRTFKWEGCMFDVPGGKAARRVAIVAGADQISDQTLTAQIGNQGPTVDQVVGFAGVYPNSAIPLGPVVQTGQGCWYYAYYITKETPKAPTNGKPLPNVANVASAFDDNAGLDNPPTEDTTNLTYDQAMDQNLGDDVIVGADSWGGQVFGFNIDPEIEVSKEDAPLGTYNDSALKELEASLEHAENAEQAHG</sequence>
<proteinExistence type="predicted"/>
<dbReference type="OrthoDB" id="10542098at2759"/>
<name>A0A9P4WPU7_9PLEO</name>
<comment type="caution">
    <text evidence="1">The sequence shown here is derived from an EMBL/GenBank/DDBJ whole genome shotgun (WGS) entry which is preliminary data.</text>
</comment>
<reference evidence="1" key="1">
    <citation type="submission" date="2019-04" db="EMBL/GenBank/DDBJ databases">
        <title>Sequencing of skin fungus with MAO and IRED activity.</title>
        <authorList>
            <person name="Marsaioli A.J."/>
            <person name="Bonatto J.M.C."/>
            <person name="Reis Junior O."/>
        </authorList>
    </citation>
    <scope>NUCLEOTIDE SEQUENCE</scope>
    <source>
        <strain evidence="1">28M1</strain>
    </source>
</reference>